<keyword evidence="6" id="KW-0256">Endoplasmic reticulum</keyword>
<keyword evidence="3 6" id="KW-0378">Hydrolase</keyword>
<dbReference type="GO" id="GO:0047874">
    <property type="term" value="F:dolichyldiphosphatase activity"/>
    <property type="evidence" value="ECO:0007669"/>
    <property type="project" value="UniProtKB-UniRule"/>
</dbReference>
<feature type="transmembrane region" description="Helical" evidence="6">
    <location>
        <begin position="169"/>
        <end position="189"/>
    </location>
</feature>
<dbReference type="InterPro" id="IPR039667">
    <property type="entry name" value="Dolichyldiphosphatase_PAP2"/>
</dbReference>
<protein>
    <recommendedName>
        <fullName evidence="6">Dolichyldiphosphatase</fullName>
        <ecNumber evidence="6">3.6.1.43</ecNumber>
    </recommendedName>
</protein>
<dbReference type="EMBL" id="KI913115">
    <property type="protein sequence ID" value="ETV88153.1"/>
    <property type="molecule type" value="Genomic_DNA"/>
</dbReference>
<evidence type="ECO:0000256" key="2">
    <source>
        <dbReference type="ARBA" id="ARBA00022692"/>
    </source>
</evidence>
<dbReference type="CDD" id="cd03382">
    <property type="entry name" value="PAP2_dolichyldiphosphatase"/>
    <property type="match status" value="1"/>
</dbReference>
<dbReference type="GO" id="GO:0005789">
    <property type="term" value="C:endoplasmic reticulum membrane"/>
    <property type="evidence" value="ECO:0007669"/>
    <property type="project" value="UniProtKB-SubCell"/>
</dbReference>
<dbReference type="RefSeq" id="XP_009823016.1">
    <property type="nucleotide sequence ID" value="XM_009824714.1"/>
</dbReference>
<dbReference type="GeneID" id="20803479"/>
<comment type="pathway">
    <text evidence="6">Protein modification; protein glycosylation.</text>
</comment>
<feature type="compositionally biased region" description="Low complexity" evidence="7">
    <location>
        <begin position="1"/>
        <end position="19"/>
    </location>
</feature>
<dbReference type="EC" id="3.6.1.43" evidence="6"/>
<comment type="catalytic activity">
    <reaction evidence="6">
        <text>a di-trans,poly-cis-dolichyl diphosphate + H2O = a di-trans,poly-cis-dolichyl phosphate + phosphate + H(+)</text>
        <dbReference type="Rhea" id="RHEA:14385"/>
        <dbReference type="Rhea" id="RHEA-COMP:19498"/>
        <dbReference type="Rhea" id="RHEA-COMP:19506"/>
        <dbReference type="ChEBI" id="CHEBI:15377"/>
        <dbReference type="ChEBI" id="CHEBI:15378"/>
        <dbReference type="ChEBI" id="CHEBI:43474"/>
        <dbReference type="ChEBI" id="CHEBI:57497"/>
        <dbReference type="ChEBI" id="CHEBI:57683"/>
        <dbReference type="EC" id="3.6.1.43"/>
    </reaction>
</comment>
<feature type="region of interest" description="Disordered" evidence="7">
    <location>
        <begin position="1"/>
        <end position="57"/>
    </location>
</feature>
<evidence type="ECO:0000259" key="8">
    <source>
        <dbReference type="SMART" id="SM00014"/>
    </source>
</evidence>
<feature type="domain" description="Phosphatidic acid phosphatase type 2/haloperoxidase" evidence="8">
    <location>
        <begin position="196"/>
        <end position="307"/>
    </location>
</feature>
<keyword evidence="2 6" id="KW-0812">Transmembrane</keyword>
<dbReference type="UniPathway" id="UPA00378"/>
<dbReference type="Gene3D" id="1.20.144.10">
    <property type="entry name" value="Phosphatidic acid phosphatase type 2/haloperoxidase"/>
    <property type="match status" value="1"/>
</dbReference>
<evidence type="ECO:0000256" key="5">
    <source>
        <dbReference type="ARBA" id="ARBA00023136"/>
    </source>
</evidence>
<comment type="similarity">
    <text evidence="6">Belongs to the dolichyldiphosphatase family.</text>
</comment>
<dbReference type="InterPro" id="IPR036938">
    <property type="entry name" value="PAP2/HPO_sf"/>
</dbReference>
<evidence type="ECO:0000256" key="7">
    <source>
        <dbReference type="SAM" id="MobiDB-lite"/>
    </source>
</evidence>
<evidence type="ECO:0000256" key="4">
    <source>
        <dbReference type="ARBA" id="ARBA00022989"/>
    </source>
</evidence>
<organism evidence="9">
    <name type="scientific">Aphanomyces astaci</name>
    <name type="common">Crayfish plague agent</name>
    <dbReference type="NCBI Taxonomy" id="112090"/>
    <lineage>
        <taxon>Eukaryota</taxon>
        <taxon>Sar</taxon>
        <taxon>Stramenopiles</taxon>
        <taxon>Oomycota</taxon>
        <taxon>Saprolegniomycetes</taxon>
        <taxon>Saprolegniales</taxon>
        <taxon>Verrucalvaceae</taxon>
        <taxon>Aphanomyces</taxon>
    </lineage>
</organism>
<name>W4HAM1_APHAT</name>
<gene>
    <name evidence="9" type="ORF">H257_01483</name>
</gene>
<proteinExistence type="inferred from homology"/>
<dbReference type="SMART" id="SM00014">
    <property type="entry name" value="acidPPc"/>
    <property type="match status" value="1"/>
</dbReference>
<dbReference type="PANTHER" id="PTHR11247">
    <property type="entry name" value="PALMITOYL-PROTEIN THIOESTERASE/DOLICHYLDIPHOSPHATASE 1"/>
    <property type="match status" value="1"/>
</dbReference>
<dbReference type="OrthoDB" id="302705at2759"/>
<sequence length="373" mass="40470">MGSFQTCDTCTGAPTTTTAADDEVHHNDIPPLPVEDTESGDVQVPAMADDSSTDLAPTVLPATTIDDDTLLTPHPARSPPAVDISTSATVDVNQTLALDPTTAVPTTTLIAAVASAVATEVASQAKKAVEAASSDAALLTGVSDSSSQLKKPFSLTWVMYDVDDPLGQLLALVTLSPVFIMVMYATLLVFQRDLHIAFLLLGQLLNEVFNQILKRTIDQKRPDGADMEDAGMPSAHCQFMAFFATYVVLYTSNRMSKRREWEHKVAIVGVVALALLVFVSRIRLGYHSVAQVVVGATVGTGTGILWYIFMENLAVPLFPWIASWEVCQRLYIRDCSHIPDLVEFHYKMTILRVTSTEPLSSSTSSRNTKYRGM</sequence>
<feature type="transmembrane region" description="Helical" evidence="6">
    <location>
        <begin position="233"/>
        <end position="253"/>
    </location>
</feature>
<dbReference type="STRING" id="112090.W4HAM1"/>
<dbReference type="InterPro" id="IPR000326">
    <property type="entry name" value="PAP2/HPO"/>
</dbReference>
<dbReference type="GO" id="GO:0006487">
    <property type="term" value="P:protein N-linked glycosylation"/>
    <property type="evidence" value="ECO:0007669"/>
    <property type="project" value="UniProtKB-UniRule"/>
</dbReference>
<keyword evidence="5 6" id="KW-0472">Membrane</keyword>
<dbReference type="AlphaFoldDB" id="W4HAM1"/>
<dbReference type="VEuPathDB" id="FungiDB:H257_01483"/>
<dbReference type="GO" id="GO:0008610">
    <property type="term" value="P:lipid biosynthetic process"/>
    <property type="evidence" value="ECO:0007669"/>
    <property type="project" value="TreeGrafter"/>
</dbReference>
<keyword evidence="4 6" id="KW-1133">Transmembrane helix</keyword>
<dbReference type="Pfam" id="PF01569">
    <property type="entry name" value="PAP2"/>
    <property type="match status" value="1"/>
</dbReference>
<feature type="transmembrane region" description="Helical" evidence="6">
    <location>
        <begin position="265"/>
        <end position="282"/>
    </location>
</feature>
<comment type="subcellular location">
    <subcellularLocation>
        <location evidence="6">Endoplasmic reticulum membrane</location>
        <topology evidence="6">Multi-pass membrane protein</topology>
    </subcellularLocation>
    <subcellularLocation>
        <location evidence="1">Membrane</location>
        <topology evidence="1">Multi-pass membrane protein</topology>
    </subcellularLocation>
</comment>
<dbReference type="SUPFAM" id="SSF48317">
    <property type="entry name" value="Acid phosphatase/Vanadium-dependent haloperoxidase"/>
    <property type="match status" value="1"/>
</dbReference>
<evidence type="ECO:0000256" key="6">
    <source>
        <dbReference type="RuleBase" id="RU367078"/>
    </source>
</evidence>
<comment type="function">
    <text evidence="6">Required for efficient N-glycosylation. Necessary for maintaining optimal levels of dolichol-linked oligosaccharides. Hydrolyzes dolichyl pyrophosphate at a very high rate and dolichyl monophosphate at a much lower rate. Does not act on phosphatidate.</text>
</comment>
<accession>W4HAM1</accession>
<evidence type="ECO:0000256" key="1">
    <source>
        <dbReference type="ARBA" id="ARBA00004141"/>
    </source>
</evidence>
<reference evidence="9" key="1">
    <citation type="submission" date="2013-12" db="EMBL/GenBank/DDBJ databases">
        <title>The Genome Sequence of Aphanomyces astaci APO3.</title>
        <authorList>
            <consortium name="The Broad Institute Genomics Platform"/>
            <person name="Russ C."/>
            <person name="Tyler B."/>
            <person name="van West P."/>
            <person name="Dieguez-Uribeondo J."/>
            <person name="Young S.K."/>
            <person name="Zeng Q."/>
            <person name="Gargeya S."/>
            <person name="Fitzgerald M."/>
            <person name="Abouelleil A."/>
            <person name="Alvarado L."/>
            <person name="Chapman S.B."/>
            <person name="Gainer-Dewar J."/>
            <person name="Goldberg J."/>
            <person name="Griggs A."/>
            <person name="Gujja S."/>
            <person name="Hansen M."/>
            <person name="Howarth C."/>
            <person name="Imamovic A."/>
            <person name="Ireland A."/>
            <person name="Larimer J."/>
            <person name="McCowan C."/>
            <person name="Murphy C."/>
            <person name="Pearson M."/>
            <person name="Poon T.W."/>
            <person name="Priest M."/>
            <person name="Roberts A."/>
            <person name="Saif S."/>
            <person name="Shea T."/>
            <person name="Sykes S."/>
            <person name="Wortman J."/>
            <person name="Nusbaum C."/>
            <person name="Birren B."/>
        </authorList>
    </citation>
    <scope>NUCLEOTIDE SEQUENCE [LARGE SCALE GENOMIC DNA]</scope>
    <source>
        <strain evidence="9">APO3</strain>
    </source>
</reference>
<dbReference type="PANTHER" id="PTHR11247:SF1">
    <property type="entry name" value="DOLICHYLDIPHOSPHATASE 1"/>
    <property type="match status" value="1"/>
</dbReference>
<evidence type="ECO:0000256" key="3">
    <source>
        <dbReference type="ARBA" id="ARBA00022801"/>
    </source>
</evidence>
<evidence type="ECO:0000313" key="9">
    <source>
        <dbReference type="EMBL" id="ETV88153.1"/>
    </source>
</evidence>